<protein>
    <submittedName>
        <fullName evidence="1">Uncharacterized protein</fullName>
    </submittedName>
</protein>
<dbReference type="Proteomes" id="UP000314294">
    <property type="component" value="Unassembled WGS sequence"/>
</dbReference>
<reference evidence="1 2" key="1">
    <citation type="submission" date="2019-03" db="EMBL/GenBank/DDBJ databases">
        <title>First draft genome of Liparis tanakae, snailfish: a comprehensive survey of snailfish specific genes.</title>
        <authorList>
            <person name="Kim W."/>
            <person name="Song I."/>
            <person name="Jeong J.-H."/>
            <person name="Kim D."/>
            <person name="Kim S."/>
            <person name="Ryu S."/>
            <person name="Song J.Y."/>
            <person name="Lee S.K."/>
        </authorList>
    </citation>
    <scope>NUCLEOTIDE SEQUENCE [LARGE SCALE GENOMIC DNA]</scope>
    <source>
        <tissue evidence="1">Muscle</tissue>
    </source>
</reference>
<sequence length="73" mass="8184">MLHRHVSTAAQSGQAKIGVTTTPLEATTSHALSFNSHRPFCWSTTFLLQSADGQARYRQFSLRMYSTVARQLK</sequence>
<proteinExistence type="predicted"/>
<accession>A0A4Z2G9K6</accession>
<dbReference type="AlphaFoldDB" id="A0A4Z2G9K6"/>
<organism evidence="1 2">
    <name type="scientific">Liparis tanakae</name>
    <name type="common">Tanaka's snailfish</name>
    <dbReference type="NCBI Taxonomy" id="230148"/>
    <lineage>
        <taxon>Eukaryota</taxon>
        <taxon>Metazoa</taxon>
        <taxon>Chordata</taxon>
        <taxon>Craniata</taxon>
        <taxon>Vertebrata</taxon>
        <taxon>Euteleostomi</taxon>
        <taxon>Actinopterygii</taxon>
        <taxon>Neopterygii</taxon>
        <taxon>Teleostei</taxon>
        <taxon>Neoteleostei</taxon>
        <taxon>Acanthomorphata</taxon>
        <taxon>Eupercaria</taxon>
        <taxon>Perciformes</taxon>
        <taxon>Cottioidei</taxon>
        <taxon>Cottales</taxon>
        <taxon>Liparidae</taxon>
        <taxon>Liparis</taxon>
    </lineage>
</organism>
<keyword evidence="2" id="KW-1185">Reference proteome</keyword>
<comment type="caution">
    <text evidence="1">The sequence shown here is derived from an EMBL/GenBank/DDBJ whole genome shotgun (WGS) entry which is preliminary data.</text>
</comment>
<evidence type="ECO:0000313" key="1">
    <source>
        <dbReference type="EMBL" id="TNN49900.1"/>
    </source>
</evidence>
<evidence type="ECO:0000313" key="2">
    <source>
        <dbReference type="Proteomes" id="UP000314294"/>
    </source>
</evidence>
<gene>
    <name evidence="1" type="ORF">EYF80_039890</name>
</gene>
<dbReference type="EMBL" id="SRLO01000637">
    <property type="protein sequence ID" value="TNN49900.1"/>
    <property type="molecule type" value="Genomic_DNA"/>
</dbReference>
<name>A0A4Z2G9K6_9TELE</name>